<keyword evidence="5" id="KW-0326">Glycosidase</keyword>
<dbReference type="InterPro" id="IPR011611">
    <property type="entry name" value="PfkB_dom"/>
</dbReference>
<evidence type="ECO:0000256" key="6">
    <source>
        <dbReference type="SAM" id="MobiDB-lite"/>
    </source>
</evidence>
<dbReference type="Pfam" id="PF04227">
    <property type="entry name" value="Indigoidine_A"/>
    <property type="match status" value="1"/>
</dbReference>
<keyword evidence="3" id="KW-0464">Manganese</keyword>
<dbReference type="GO" id="GO:0016798">
    <property type="term" value="F:hydrolase activity, acting on glycosyl bonds"/>
    <property type="evidence" value="ECO:0007669"/>
    <property type="project" value="UniProtKB-KW"/>
</dbReference>
<keyword evidence="2" id="KW-0378">Hydrolase</keyword>
<keyword evidence="9" id="KW-1185">Reference proteome</keyword>
<name>A0A2C5XR02_9HYPO</name>
<dbReference type="InterPro" id="IPR007342">
    <property type="entry name" value="PsuG"/>
</dbReference>
<evidence type="ECO:0000256" key="1">
    <source>
        <dbReference type="ARBA" id="ARBA00022723"/>
    </source>
</evidence>
<protein>
    <recommendedName>
        <fullName evidence="7">Carbohydrate kinase PfkB domain-containing protein</fullName>
    </recommendedName>
</protein>
<keyword evidence="4" id="KW-0456">Lyase</keyword>
<dbReference type="OrthoDB" id="198885at2759"/>
<dbReference type="CDD" id="cd01941">
    <property type="entry name" value="YeiC_kinase_like"/>
    <property type="match status" value="1"/>
</dbReference>
<evidence type="ECO:0000259" key="7">
    <source>
        <dbReference type="Pfam" id="PF00294"/>
    </source>
</evidence>
<dbReference type="InterPro" id="IPR022830">
    <property type="entry name" value="Indigdn_synthA-like"/>
</dbReference>
<evidence type="ECO:0000256" key="4">
    <source>
        <dbReference type="ARBA" id="ARBA00023239"/>
    </source>
</evidence>
<dbReference type="Pfam" id="PF00294">
    <property type="entry name" value="PfkB"/>
    <property type="match status" value="1"/>
</dbReference>
<dbReference type="InterPro" id="IPR029056">
    <property type="entry name" value="Ribokinase-like"/>
</dbReference>
<evidence type="ECO:0000313" key="9">
    <source>
        <dbReference type="Proteomes" id="UP000224854"/>
    </source>
</evidence>
<dbReference type="AlphaFoldDB" id="A0A2C5XR02"/>
<proteinExistence type="predicted"/>
<dbReference type="SUPFAM" id="SSF53613">
    <property type="entry name" value="Ribokinase-like"/>
    <property type="match status" value="1"/>
</dbReference>
<gene>
    <name evidence="8" type="ORF">CDD82_622</name>
</gene>
<dbReference type="EMBL" id="NJEU01001154">
    <property type="protein sequence ID" value="PHH68348.1"/>
    <property type="molecule type" value="Genomic_DNA"/>
</dbReference>
<dbReference type="PANTHER" id="PTHR42909">
    <property type="entry name" value="ZGC:136858"/>
    <property type="match status" value="1"/>
</dbReference>
<dbReference type="Gene3D" id="3.40.1190.20">
    <property type="match status" value="1"/>
</dbReference>
<evidence type="ECO:0000256" key="5">
    <source>
        <dbReference type="ARBA" id="ARBA00023295"/>
    </source>
</evidence>
<accession>A0A2C5XR02</accession>
<dbReference type="GO" id="GO:0046872">
    <property type="term" value="F:metal ion binding"/>
    <property type="evidence" value="ECO:0007669"/>
    <property type="project" value="UniProtKB-KW"/>
</dbReference>
<feature type="region of interest" description="Disordered" evidence="6">
    <location>
        <begin position="392"/>
        <end position="411"/>
    </location>
</feature>
<dbReference type="SUPFAM" id="SSF110581">
    <property type="entry name" value="Indigoidine synthase A-like"/>
    <property type="match status" value="1"/>
</dbReference>
<evidence type="ECO:0000256" key="2">
    <source>
        <dbReference type="ARBA" id="ARBA00022801"/>
    </source>
</evidence>
<comment type="caution">
    <text evidence="8">The sequence shown here is derived from an EMBL/GenBank/DDBJ whole genome shotgun (WGS) entry which is preliminary data.</text>
</comment>
<dbReference type="PANTHER" id="PTHR42909:SF1">
    <property type="entry name" value="CARBOHYDRATE KINASE PFKB DOMAIN-CONTAINING PROTEIN"/>
    <property type="match status" value="1"/>
</dbReference>
<dbReference type="GO" id="GO:0004730">
    <property type="term" value="F:pseudouridylate synthase activity"/>
    <property type="evidence" value="ECO:0007669"/>
    <property type="project" value="InterPro"/>
</dbReference>
<dbReference type="GO" id="GO:0005737">
    <property type="term" value="C:cytoplasm"/>
    <property type="evidence" value="ECO:0007669"/>
    <property type="project" value="TreeGrafter"/>
</dbReference>
<reference evidence="8 9" key="1">
    <citation type="submission" date="2017-06" db="EMBL/GenBank/DDBJ databases">
        <title>Ant-infecting Ophiocordyceps genomes reveal a high diversity of potential behavioral manipulation genes and a possible major role for enterotoxins.</title>
        <authorList>
            <person name="De Bekker C."/>
            <person name="Evans H.C."/>
            <person name="Brachmann A."/>
            <person name="Hughes D.P."/>
        </authorList>
    </citation>
    <scope>NUCLEOTIDE SEQUENCE [LARGE SCALE GENOMIC DNA]</scope>
    <source>
        <strain evidence="8 9">1348a</strain>
    </source>
</reference>
<sequence length="769" mass="82337">MLQGPRSWLSPATKLLLRCSPRACSARTIVIPSSLLHVHQEISDAVRLNKPVVALESTIYTHGALGKQLSQEHYDLVRAHGAVPAIIGIFNGVPTVGLSLVQLQHMIDNDTTVKVSRRDIAHLAGMKLGGLNMHGGTTIAATMLLAKLAGIRVLGTGGLGGVHRDGQDSMDISADLTELGRTRVAVVCSGCKGFLDIPRTLEYLETQGCLVATFADGRTPPVDFPAFWSRDSGTPSPCVVKDSHEAAHIILAQERLGIDSGMLFANPVPTQHGVPSNDMAAAVDQAVREAKVQGFSGNRNTPFVLSRLRQLLGDKVVNANKALVTANLIRATEIAVHFSRLLNWFSVPTSGPIDSQQAAPACVKSNPHGSSHVDILVAGAVALDHSCDYVSAGTGPRKNKPQPHTSNPARISQPVGGVGHNVALAAHLSSSKLQVELCSLVGDDPAASTVLSSMQAAGLSTRFVHRLDQASNPGSRTAQYVSVNDADKNMLLAMADMDILTEHSESIDCNSVLASTMPKWLVVDANWSPTHIRNWIRAAKAHDVKVAYEPVSVEKSKRLFSLHSETSPLGIFPNPSVHIASPNTYELAAMDDAARENGYKLPSARYNIRQLLNTKGAHDKLVRLTSTELAYAEVPKQALHLLPYIPMLVIKLGAKGVLLIALLEPEHTLLRDNEAKEFIFAISRHSDMGAIYIRLFPPLPCNGKIASENGAGDTLLGVLISGLAQGHSIESMIDIAQKGAVMSLMSKEPVSSKVRELEDEISQLGARNE</sequence>
<organism evidence="8 9">
    <name type="scientific">Ophiocordyceps australis</name>
    <dbReference type="NCBI Taxonomy" id="1399860"/>
    <lineage>
        <taxon>Eukaryota</taxon>
        <taxon>Fungi</taxon>
        <taxon>Dikarya</taxon>
        <taxon>Ascomycota</taxon>
        <taxon>Pezizomycotina</taxon>
        <taxon>Sordariomycetes</taxon>
        <taxon>Hypocreomycetidae</taxon>
        <taxon>Hypocreales</taxon>
        <taxon>Ophiocordycipitaceae</taxon>
        <taxon>Ophiocordyceps</taxon>
    </lineage>
</organism>
<feature type="domain" description="Carbohydrate kinase PfkB" evidence="7">
    <location>
        <begin position="402"/>
        <end position="552"/>
    </location>
</feature>
<evidence type="ECO:0000256" key="3">
    <source>
        <dbReference type="ARBA" id="ARBA00023211"/>
    </source>
</evidence>
<dbReference type="Gene3D" id="3.40.1790.10">
    <property type="entry name" value="Indigoidine synthase domain"/>
    <property type="match status" value="1"/>
</dbReference>
<keyword evidence="1" id="KW-0479">Metal-binding</keyword>
<evidence type="ECO:0000313" key="8">
    <source>
        <dbReference type="EMBL" id="PHH68348.1"/>
    </source>
</evidence>
<dbReference type="Proteomes" id="UP000224854">
    <property type="component" value="Unassembled WGS sequence"/>
</dbReference>